<name>A0ABP8YEA3_9ACTN</name>
<protein>
    <submittedName>
        <fullName evidence="2">Uncharacterized protein</fullName>
    </submittedName>
</protein>
<keyword evidence="1" id="KW-1133">Transmembrane helix</keyword>
<evidence type="ECO:0000256" key="1">
    <source>
        <dbReference type="SAM" id="Phobius"/>
    </source>
</evidence>
<keyword evidence="1" id="KW-0812">Transmembrane</keyword>
<evidence type="ECO:0000313" key="2">
    <source>
        <dbReference type="EMBL" id="GAA4726427.1"/>
    </source>
</evidence>
<dbReference type="EMBL" id="BAABKN010000005">
    <property type="protein sequence ID" value="GAA4726427.1"/>
    <property type="molecule type" value="Genomic_DNA"/>
</dbReference>
<sequence>MNLNLSVFWTLVVLAIGTPLLTAILAVLSFLIAEPTMEV</sequence>
<feature type="transmembrane region" description="Helical" evidence="1">
    <location>
        <begin position="6"/>
        <end position="33"/>
    </location>
</feature>
<keyword evidence="1" id="KW-0472">Membrane</keyword>
<keyword evidence="3" id="KW-1185">Reference proteome</keyword>
<comment type="caution">
    <text evidence="2">The sequence shown here is derived from an EMBL/GenBank/DDBJ whole genome shotgun (WGS) entry which is preliminary data.</text>
</comment>
<evidence type="ECO:0000313" key="3">
    <source>
        <dbReference type="Proteomes" id="UP001499882"/>
    </source>
</evidence>
<organism evidence="2 3">
    <name type="scientific">Nocardioides endophyticus</name>
    <dbReference type="NCBI Taxonomy" id="1353775"/>
    <lineage>
        <taxon>Bacteria</taxon>
        <taxon>Bacillati</taxon>
        <taxon>Actinomycetota</taxon>
        <taxon>Actinomycetes</taxon>
        <taxon>Propionibacteriales</taxon>
        <taxon>Nocardioidaceae</taxon>
        <taxon>Nocardioides</taxon>
    </lineage>
</organism>
<reference evidence="3" key="1">
    <citation type="journal article" date="2019" name="Int. J. Syst. Evol. Microbiol.">
        <title>The Global Catalogue of Microorganisms (GCM) 10K type strain sequencing project: providing services to taxonomists for standard genome sequencing and annotation.</title>
        <authorList>
            <consortium name="The Broad Institute Genomics Platform"/>
            <consortium name="The Broad Institute Genome Sequencing Center for Infectious Disease"/>
            <person name="Wu L."/>
            <person name="Ma J."/>
        </authorList>
    </citation>
    <scope>NUCLEOTIDE SEQUENCE [LARGE SCALE GENOMIC DNA]</scope>
    <source>
        <strain evidence="3">JCM 18532</strain>
    </source>
</reference>
<gene>
    <name evidence="2" type="ORF">GCM10023350_06460</name>
</gene>
<proteinExistence type="predicted"/>
<accession>A0ABP8YEA3</accession>
<dbReference type="Proteomes" id="UP001499882">
    <property type="component" value="Unassembled WGS sequence"/>
</dbReference>